<proteinExistence type="predicted"/>
<evidence type="ECO:0000313" key="1">
    <source>
        <dbReference type="EMBL" id="MFG6462260.1"/>
    </source>
</evidence>
<name>A0ABW7GJX3_9BURK</name>
<comment type="caution">
    <text evidence="1">The sequence shown here is derived from an EMBL/GenBank/DDBJ whole genome shotgun (WGS) entry which is preliminary data.</text>
</comment>
<dbReference type="Pfam" id="PF10618">
    <property type="entry name" value="Tail_tube"/>
    <property type="match status" value="1"/>
</dbReference>
<sequence>MPMTHSRAYIKVDGALLETMPGPKWKLGGSKRTPVVGNRVLGYSEMTEPGELECELVLTQGMSLAALKDITDATLTIEADTGQTYVGRNAFVTDALEVTSGDGGKVALKFACDPLEEMGV</sequence>
<protein>
    <submittedName>
        <fullName evidence="1">Phage tail tube protein</fullName>
    </submittedName>
</protein>
<reference evidence="1 2" key="1">
    <citation type="submission" date="2024-08" db="EMBL/GenBank/DDBJ databases">
        <authorList>
            <person name="Lu H."/>
        </authorList>
    </citation>
    <scope>NUCLEOTIDE SEQUENCE [LARGE SCALE GENOMIC DNA]</scope>
    <source>
        <strain evidence="1 2">DXS20W</strain>
    </source>
</reference>
<evidence type="ECO:0000313" key="2">
    <source>
        <dbReference type="Proteomes" id="UP001606302"/>
    </source>
</evidence>
<organism evidence="1 2">
    <name type="scientific">Pelomonas lactea</name>
    <dbReference type="NCBI Taxonomy" id="3299030"/>
    <lineage>
        <taxon>Bacteria</taxon>
        <taxon>Pseudomonadati</taxon>
        <taxon>Pseudomonadota</taxon>
        <taxon>Betaproteobacteria</taxon>
        <taxon>Burkholderiales</taxon>
        <taxon>Sphaerotilaceae</taxon>
        <taxon>Roseateles</taxon>
    </lineage>
</organism>
<gene>
    <name evidence="1" type="ORF">ACG04Q_11830</name>
</gene>
<accession>A0ABW7GJX3</accession>
<keyword evidence="2" id="KW-1185">Reference proteome</keyword>
<dbReference type="RefSeq" id="WP_394511123.1">
    <property type="nucleotide sequence ID" value="NZ_JBIGHX010000003.1"/>
</dbReference>
<dbReference type="EMBL" id="JBIGHX010000003">
    <property type="protein sequence ID" value="MFG6462260.1"/>
    <property type="molecule type" value="Genomic_DNA"/>
</dbReference>
<dbReference type="InterPro" id="IPR019596">
    <property type="entry name" value="Phage_Mu_GpM_tail_tub"/>
</dbReference>
<dbReference type="Proteomes" id="UP001606302">
    <property type="component" value="Unassembled WGS sequence"/>
</dbReference>